<keyword evidence="1" id="KW-1133">Transmembrane helix</keyword>
<feature type="transmembrane region" description="Helical" evidence="1">
    <location>
        <begin position="62"/>
        <end position="85"/>
    </location>
</feature>
<keyword evidence="1" id="KW-0812">Transmembrane</keyword>
<comment type="caution">
    <text evidence="2">The sequence shown here is derived from an EMBL/GenBank/DDBJ whole genome shotgun (WGS) entry which is preliminary data.</text>
</comment>
<protein>
    <submittedName>
        <fullName evidence="2">Uncharacterized protein</fullName>
    </submittedName>
</protein>
<organism evidence="2 3">
    <name type="scientific">Ameca splendens</name>
    <dbReference type="NCBI Taxonomy" id="208324"/>
    <lineage>
        <taxon>Eukaryota</taxon>
        <taxon>Metazoa</taxon>
        <taxon>Chordata</taxon>
        <taxon>Craniata</taxon>
        <taxon>Vertebrata</taxon>
        <taxon>Euteleostomi</taxon>
        <taxon>Actinopterygii</taxon>
        <taxon>Neopterygii</taxon>
        <taxon>Teleostei</taxon>
        <taxon>Neoteleostei</taxon>
        <taxon>Acanthomorphata</taxon>
        <taxon>Ovalentaria</taxon>
        <taxon>Atherinomorphae</taxon>
        <taxon>Cyprinodontiformes</taxon>
        <taxon>Goodeidae</taxon>
        <taxon>Ameca</taxon>
    </lineage>
</organism>
<keyword evidence="1" id="KW-0472">Membrane</keyword>
<keyword evidence="3" id="KW-1185">Reference proteome</keyword>
<dbReference type="Proteomes" id="UP001469553">
    <property type="component" value="Unassembled WGS sequence"/>
</dbReference>
<dbReference type="EMBL" id="JAHRIP010093098">
    <property type="protein sequence ID" value="MEQ2317121.1"/>
    <property type="molecule type" value="Genomic_DNA"/>
</dbReference>
<accession>A0ABV1AFV9</accession>
<sequence length="97" mass="11027">MKQVESSESQREVFTAAVEEEEIQFSTLKLAIKSPFRKLCKHSGKESLQSWMSVRVTVSSPVSSLVMLIVGPFIGIILILLLVLLWRYRRSKDLSCI</sequence>
<evidence type="ECO:0000313" key="3">
    <source>
        <dbReference type="Proteomes" id="UP001469553"/>
    </source>
</evidence>
<proteinExistence type="predicted"/>
<evidence type="ECO:0000313" key="2">
    <source>
        <dbReference type="EMBL" id="MEQ2317121.1"/>
    </source>
</evidence>
<reference evidence="2 3" key="1">
    <citation type="submission" date="2021-06" db="EMBL/GenBank/DDBJ databases">
        <authorList>
            <person name="Palmer J.M."/>
        </authorList>
    </citation>
    <scope>NUCLEOTIDE SEQUENCE [LARGE SCALE GENOMIC DNA]</scope>
    <source>
        <strain evidence="2 3">AS_MEX2019</strain>
        <tissue evidence="2">Muscle</tissue>
    </source>
</reference>
<gene>
    <name evidence="2" type="ORF">AMECASPLE_039530</name>
</gene>
<name>A0ABV1AFV9_9TELE</name>
<evidence type="ECO:0000256" key="1">
    <source>
        <dbReference type="SAM" id="Phobius"/>
    </source>
</evidence>
<feature type="non-terminal residue" evidence="2">
    <location>
        <position position="97"/>
    </location>
</feature>